<dbReference type="AlphaFoldDB" id="A0A9W6T239"/>
<evidence type="ECO:0000256" key="1">
    <source>
        <dbReference type="ARBA" id="ARBA00016067"/>
    </source>
</evidence>
<keyword evidence="10" id="KW-1185">Reference proteome</keyword>
<dbReference type="SMART" id="SM00320">
    <property type="entry name" value="WD40"/>
    <property type="match status" value="1"/>
</dbReference>
<sequence>MEDYVVLAQNKLDYPIDADKIFSWCPTMDLITFVTTDSSIWVYRLDGQKVWSISVEGTEIERVTWRPDGKIMAAACVDGVVRLFDSNTGGLVSVLKTEDAAKGNPENINWFSRNLNFQGLNKYESLFKIDISKSLTKLSPLSSKSTQVAFTAKIVNNEMIRCDNSILDFLVVCSETAVISTTLYGVFNIGEYVIPQLANTYSLVLASGSSKSLESQFFLIEKEDGIFLSRVNSMYVSYFGPILPEVTLNCSKLIGLLSYFQEALELLMQQAKPFTDYTTRILSLLESEIKEKNTETTAKNPANTGTVNDISVSSKENNRGVANSEENGILNTLDDLCDLLLTGIISDATKIWITDYIGDRGLKRWSKLGKSCYDNFKKVLFYDLIPASEQLLVLLTNISGLADWKTKTADLSLDPENINNSIEIGKSILKELYHLLFLVNEEGNGFDSFIDWLTFILNDITGNSNDDMVQSKTSDIIDYMTNGLLYSKLLKRLNNLKDSDTTSNNVFSMFKDLRKSCDNTLTSVRQSISEKVSSDDLVHISELGASGCRIQIVDNSIRNNEEGLILILKDKPEIDIFNFGILDPGNTLSKLTVTFTAKFPELSKANKVKVEAEIIQDKEIIVLIFYNIGDAKYALLLSLDITRLSANFANHESSQSVSVNDSHILKLKGYDSSSDFVPRYLSINSNDKRRIGCVVDDSKTKYLIFEI</sequence>
<evidence type="ECO:0000313" key="10">
    <source>
        <dbReference type="Proteomes" id="UP001165120"/>
    </source>
</evidence>
<reference evidence="9" key="1">
    <citation type="submission" date="2023-04" db="EMBL/GenBank/DDBJ databases">
        <title>Candida boidinii NBRC 10035.</title>
        <authorList>
            <person name="Ichikawa N."/>
            <person name="Sato H."/>
            <person name="Tonouchi N."/>
        </authorList>
    </citation>
    <scope>NUCLEOTIDE SEQUENCE</scope>
    <source>
        <strain evidence="9">NBRC 10035</strain>
    </source>
</reference>
<comment type="caution">
    <text evidence="9">The sequence shown here is derived from an EMBL/GenBank/DDBJ whole genome shotgun (WGS) entry which is preliminary data.</text>
</comment>
<evidence type="ECO:0000256" key="3">
    <source>
        <dbReference type="ARBA" id="ARBA00022776"/>
    </source>
</evidence>
<feature type="region of interest" description="Disordered" evidence="6">
    <location>
        <begin position="293"/>
        <end position="321"/>
    </location>
</feature>
<feature type="domain" description="Anaphase-promoting complex subunit 4-like WD40" evidence="7">
    <location>
        <begin position="23"/>
        <end position="110"/>
    </location>
</feature>
<keyword evidence="3" id="KW-0498">Mitosis</keyword>
<name>A0A9W6T239_CANBO</name>
<evidence type="ECO:0000256" key="2">
    <source>
        <dbReference type="ARBA" id="ARBA00022618"/>
    </source>
</evidence>
<dbReference type="GO" id="GO:0031145">
    <property type="term" value="P:anaphase-promoting complex-dependent catabolic process"/>
    <property type="evidence" value="ECO:0007669"/>
    <property type="project" value="InterPro"/>
</dbReference>
<dbReference type="GO" id="GO:0051301">
    <property type="term" value="P:cell division"/>
    <property type="evidence" value="ECO:0007669"/>
    <property type="project" value="UniProtKB-KW"/>
</dbReference>
<dbReference type="PANTHER" id="PTHR13260">
    <property type="entry name" value="ANAPHASE PROMOTING COMPLEX SUBUNIT 4 APC4"/>
    <property type="match status" value="1"/>
</dbReference>
<dbReference type="InterPro" id="IPR024977">
    <property type="entry name" value="Apc4-like_WD40_dom"/>
</dbReference>
<dbReference type="InterPro" id="IPR001680">
    <property type="entry name" value="WD40_rpt"/>
</dbReference>
<dbReference type="InterPro" id="IPR024790">
    <property type="entry name" value="APC4_long_dom"/>
</dbReference>
<keyword evidence="4" id="KW-0833">Ubl conjugation pathway</keyword>
<evidence type="ECO:0000256" key="5">
    <source>
        <dbReference type="ARBA" id="ARBA00023306"/>
    </source>
</evidence>
<accession>A0A9W6T239</accession>
<dbReference type="GO" id="GO:0070979">
    <property type="term" value="P:protein K11-linked ubiquitination"/>
    <property type="evidence" value="ECO:0007669"/>
    <property type="project" value="TreeGrafter"/>
</dbReference>
<keyword evidence="5" id="KW-0131">Cell cycle</keyword>
<evidence type="ECO:0000259" key="7">
    <source>
        <dbReference type="Pfam" id="PF12894"/>
    </source>
</evidence>
<dbReference type="EMBL" id="BSXN01001163">
    <property type="protein sequence ID" value="GME71890.1"/>
    <property type="molecule type" value="Genomic_DNA"/>
</dbReference>
<dbReference type="Proteomes" id="UP001165120">
    <property type="component" value="Unassembled WGS sequence"/>
</dbReference>
<dbReference type="Gene3D" id="2.130.10.10">
    <property type="entry name" value="YVTN repeat-like/Quinoprotein amine dehydrogenase"/>
    <property type="match status" value="1"/>
</dbReference>
<feature type="domain" description="Anaphase-promoting complex subunit 4 long" evidence="8">
    <location>
        <begin position="241"/>
        <end position="459"/>
    </location>
</feature>
<evidence type="ECO:0000256" key="4">
    <source>
        <dbReference type="ARBA" id="ARBA00022786"/>
    </source>
</evidence>
<dbReference type="Pfam" id="PF12894">
    <property type="entry name" value="ANAPC4_WD40"/>
    <property type="match status" value="1"/>
</dbReference>
<keyword evidence="2" id="KW-0132">Cell division</keyword>
<dbReference type="GO" id="GO:0005680">
    <property type="term" value="C:anaphase-promoting complex"/>
    <property type="evidence" value="ECO:0007669"/>
    <property type="project" value="InterPro"/>
</dbReference>
<feature type="compositionally biased region" description="Polar residues" evidence="6">
    <location>
        <begin position="295"/>
        <end position="321"/>
    </location>
</feature>
<evidence type="ECO:0000256" key="6">
    <source>
        <dbReference type="SAM" id="MobiDB-lite"/>
    </source>
</evidence>
<proteinExistence type="predicted"/>
<dbReference type="PANTHER" id="PTHR13260:SF0">
    <property type="entry name" value="ANAPHASE-PROMOTING COMPLEX SUBUNIT 4"/>
    <property type="match status" value="1"/>
</dbReference>
<dbReference type="InterPro" id="IPR036322">
    <property type="entry name" value="WD40_repeat_dom_sf"/>
</dbReference>
<dbReference type="Pfam" id="PF12896">
    <property type="entry name" value="ANAPC4"/>
    <property type="match status" value="1"/>
</dbReference>
<gene>
    <name evidence="9" type="ORF">Cboi02_000339100</name>
</gene>
<dbReference type="InterPro" id="IPR015943">
    <property type="entry name" value="WD40/YVTN_repeat-like_dom_sf"/>
</dbReference>
<dbReference type="SUPFAM" id="SSF50978">
    <property type="entry name" value="WD40 repeat-like"/>
    <property type="match status" value="1"/>
</dbReference>
<dbReference type="GO" id="GO:0034399">
    <property type="term" value="C:nuclear periphery"/>
    <property type="evidence" value="ECO:0007669"/>
    <property type="project" value="TreeGrafter"/>
</dbReference>
<protein>
    <recommendedName>
        <fullName evidence="1">Anaphase-promoting complex subunit 4</fullName>
    </recommendedName>
</protein>
<evidence type="ECO:0000259" key="8">
    <source>
        <dbReference type="Pfam" id="PF12896"/>
    </source>
</evidence>
<organism evidence="9 10">
    <name type="scientific">Candida boidinii</name>
    <name type="common">Yeast</name>
    <dbReference type="NCBI Taxonomy" id="5477"/>
    <lineage>
        <taxon>Eukaryota</taxon>
        <taxon>Fungi</taxon>
        <taxon>Dikarya</taxon>
        <taxon>Ascomycota</taxon>
        <taxon>Saccharomycotina</taxon>
        <taxon>Pichiomycetes</taxon>
        <taxon>Pichiales</taxon>
        <taxon>Pichiaceae</taxon>
        <taxon>Ogataea</taxon>
        <taxon>Ogataea/Candida clade</taxon>
    </lineage>
</organism>
<evidence type="ECO:0000313" key="9">
    <source>
        <dbReference type="EMBL" id="GME71890.1"/>
    </source>
</evidence>
<dbReference type="InterPro" id="IPR024789">
    <property type="entry name" value="APC4"/>
</dbReference>